<dbReference type="Gene3D" id="2.30.30.40">
    <property type="entry name" value="SH3 Domains"/>
    <property type="match status" value="1"/>
</dbReference>
<keyword evidence="6" id="KW-1185">Reference proteome</keyword>
<evidence type="ECO:0000259" key="4">
    <source>
        <dbReference type="PROSITE" id="PS50002"/>
    </source>
</evidence>
<evidence type="ECO:0000256" key="1">
    <source>
        <dbReference type="ARBA" id="ARBA00022443"/>
    </source>
</evidence>
<dbReference type="InterPro" id="IPR047271">
    <property type="entry name" value="Ephexin-like"/>
</dbReference>
<dbReference type="PROSITE" id="PS50002">
    <property type="entry name" value="SH3"/>
    <property type="match status" value="1"/>
</dbReference>
<reference evidence="5" key="1">
    <citation type="submission" date="2025-08" db="UniProtKB">
        <authorList>
            <consortium name="Ensembl"/>
        </authorList>
    </citation>
    <scope>IDENTIFICATION</scope>
</reference>
<evidence type="ECO:0000313" key="5">
    <source>
        <dbReference type="Ensembl" id="ENSSANP00000000203.1"/>
    </source>
</evidence>
<feature type="region of interest" description="Disordered" evidence="3">
    <location>
        <begin position="95"/>
        <end position="119"/>
    </location>
</feature>
<dbReference type="PANTHER" id="PTHR12845">
    <property type="entry name" value="GUANINE NUCLEOTIDE EXCHANGE FACTOR"/>
    <property type="match status" value="1"/>
</dbReference>
<organism evidence="5 6">
    <name type="scientific">Sinocyclocheilus anshuiensis</name>
    <dbReference type="NCBI Taxonomy" id="1608454"/>
    <lineage>
        <taxon>Eukaryota</taxon>
        <taxon>Metazoa</taxon>
        <taxon>Chordata</taxon>
        <taxon>Craniata</taxon>
        <taxon>Vertebrata</taxon>
        <taxon>Euteleostomi</taxon>
        <taxon>Actinopterygii</taxon>
        <taxon>Neopterygii</taxon>
        <taxon>Teleostei</taxon>
        <taxon>Ostariophysi</taxon>
        <taxon>Cypriniformes</taxon>
        <taxon>Cyprinidae</taxon>
        <taxon>Cyprininae</taxon>
        <taxon>Sinocyclocheilus</taxon>
    </lineage>
</organism>
<feature type="domain" description="SH3" evidence="4">
    <location>
        <begin position="34"/>
        <end position="95"/>
    </location>
</feature>
<sequence length="119" mass="13623">MGRIKVGLRSKGWVNSFILLYNEFNFVCVSVCQSDCPQVQCVSQYVAKQADELSLEPSDVINVLRKTSEGWYEGMRLSDGEKGWFPAENTLEVTTDHQRRRNVREKYQITQATSQNTPS</sequence>
<dbReference type="SUPFAM" id="SSF50044">
    <property type="entry name" value="SH3-domain"/>
    <property type="match status" value="1"/>
</dbReference>
<name>A0A671K1F6_9TELE</name>
<reference evidence="5" key="2">
    <citation type="submission" date="2025-09" db="UniProtKB">
        <authorList>
            <consortium name="Ensembl"/>
        </authorList>
    </citation>
    <scope>IDENTIFICATION</scope>
</reference>
<dbReference type="Proteomes" id="UP000472260">
    <property type="component" value="Unassembled WGS sequence"/>
</dbReference>
<keyword evidence="1 2" id="KW-0728">SH3 domain</keyword>
<dbReference type="AlphaFoldDB" id="A0A671K1F6"/>
<evidence type="ECO:0000256" key="2">
    <source>
        <dbReference type="PROSITE-ProRule" id="PRU00192"/>
    </source>
</evidence>
<dbReference type="SMART" id="SM00326">
    <property type="entry name" value="SH3"/>
    <property type="match status" value="1"/>
</dbReference>
<feature type="compositionally biased region" description="Polar residues" evidence="3">
    <location>
        <begin position="108"/>
        <end position="119"/>
    </location>
</feature>
<proteinExistence type="predicted"/>
<dbReference type="CDD" id="cd11793">
    <property type="entry name" value="SH3_ephexin1_like"/>
    <property type="match status" value="1"/>
</dbReference>
<dbReference type="InterPro" id="IPR036028">
    <property type="entry name" value="SH3-like_dom_sf"/>
</dbReference>
<accession>A0A671K1F6</accession>
<evidence type="ECO:0000256" key="3">
    <source>
        <dbReference type="SAM" id="MobiDB-lite"/>
    </source>
</evidence>
<dbReference type="Pfam" id="PF00018">
    <property type="entry name" value="SH3_1"/>
    <property type="match status" value="1"/>
</dbReference>
<dbReference type="Ensembl" id="ENSSANT00000000246.1">
    <property type="protein sequence ID" value="ENSSANP00000000203.1"/>
    <property type="gene ID" value="ENSSANG00000000153.1"/>
</dbReference>
<dbReference type="InterPro" id="IPR001452">
    <property type="entry name" value="SH3_domain"/>
</dbReference>
<evidence type="ECO:0000313" key="6">
    <source>
        <dbReference type="Proteomes" id="UP000472260"/>
    </source>
</evidence>
<dbReference type="PANTHER" id="PTHR12845:SF7">
    <property type="entry name" value="RHO GUANINE NUCLEOTIDE EXCHANGE FACTOR 15"/>
    <property type="match status" value="1"/>
</dbReference>
<dbReference type="GO" id="GO:0005085">
    <property type="term" value="F:guanyl-nucleotide exchange factor activity"/>
    <property type="evidence" value="ECO:0007669"/>
    <property type="project" value="InterPro"/>
</dbReference>
<protein>
    <recommendedName>
        <fullName evidence="4">SH3 domain-containing protein</fullName>
    </recommendedName>
</protein>